<reference evidence="1" key="1">
    <citation type="journal article" date="2015" name="Nature">
        <title>Complex archaea that bridge the gap between prokaryotes and eukaryotes.</title>
        <authorList>
            <person name="Spang A."/>
            <person name="Saw J.H."/>
            <person name="Jorgensen S.L."/>
            <person name="Zaremba-Niedzwiedzka K."/>
            <person name="Martijn J."/>
            <person name="Lind A.E."/>
            <person name="van Eijk R."/>
            <person name="Schleper C."/>
            <person name="Guy L."/>
            <person name="Ettema T.J."/>
        </authorList>
    </citation>
    <scope>NUCLEOTIDE SEQUENCE</scope>
</reference>
<dbReference type="EMBL" id="LAZR01037572">
    <property type="protein sequence ID" value="KKL21860.1"/>
    <property type="molecule type" value="Genomic_DNA"/>
</dbReference>
<name>A0A0F9BJ22_9ZZZZ</name>
<evidence type="ECO:0000313" key="1">
    <source>
        <dbReference type="EMBL" id="KKL21860.1"/>
    </source>
</evidence>
<dbReference type="AlphaFoldDB" id="A0A0F9BJ22"/>
<proteinExistence type="predicted"/>
<accession>A0A0F9BJ22</accession>
<gene>
    <name evidence="1" type="ORF">LCGC14_2441230</name>
</gene>
<comment type="caution">
    <text evidence="1">The sequence shown here is derived from an EMBL/GenBank/DDBJ whole genome shotgun (WGS) entry which is preliminary data.</text>
</comment>
<feature type="non-terminal residue" evidence="1">
    <location>
        <position position="319"/>
    </location>
</feature>
<organism evidence="1">
    <name type="scientific">marine sediment metagenome</name>
    <dbReference type="NCBI Taxonomy" id="412755"/>
    <lineage>
        <taxon>unclassified sequences</taxon>
        <taxon>metagenomes</taxon>
        <taxon>ecological metagenomes</taxon>
    </lineage>
</organism>
<sequence length="319" mass="36098">MNRTTIRAFTCLIVLPAVSLLFGCTDTGPEQQTLLIAEMPLYLKEHLDAAHIEGSKVPDDFPKPVEWRFDEPQPDWKPVKPFPELEAVKPVRVEDALRMPLTGANRNTGTRRLLGQIFVELPDWNLEDWAYVEIRARTRDPMLGIGLIFNYTEEPPPEGHGPFLGDLLPLVTDGTVQTYQLSLDQHRLSLDHSYEDYDMQSWEGPWTHLGIWFNSQDNEEAVTLDILSVSVIPKLSVSVIPKESPYADAPVGVRNEIRDNIYKRTIFTHTPVRLEYRLHAPQAARLDVGLGVLKEDVPVTFRITATPKGGDVITLLEET</sequence>
<protein>
    <submittedName>
        <fullName evidence="1">Uncharacterized protein</fullName>
    </submittedName>
</protein>
<dbReference type="PROSITE" id="PS51257">
    <property type="entry name" value="PROKAR_LIPOPROTEIN"/>
    <property type="match status" value="1"/>
</dbReference>